<feature type="region of interest" description="Disordered" evidence="1">
    <location>
        <begin position="211"/>
        <end position="231"/>
    </location>
</feature>
<evidence type="ECO:0000313" key="2">
    <source>
        <dbReference type="EMBL" id="GAG04953.1"/>
    </source>
</evidence>
<comment type="caution">
    <text evidence="2">The sequence shown here is derived from an EMBL/GenBank/DDBJ whole genome shotgun (WGS) entry which is preliminary data.</text>
</comment>
<gene>
    <name evidence="2" type="ORF">S01H1_42217</name>
</gene>
<name>X0UXF0_9ZZZZ</name>
<accession>X0UXF0</accession>
<sequence length="231" mass="25475">SSVKDSTQTGTTVVTSVGWTTATAAGDRYAISKGGMTGFRLDQIIGAVNRAVRDVGFILVDNTTAVTTAASQTEYTLPIAANTDLREVWIQTLTNDTTDNRQFAKARNWEPRKTAGGTADTLVFQGQPNYPRDVLLKYMAPHAKLNIAADELDESIHEERVIFRAAYYALAAHRFQTRDTSDYLQMQIDDLRSRADTADIKFPIKSPRKTSKIMSPGYTSDYDPAPGENTI</sequence>
<evidence type="ECO:0000256" key="1">
    <source>
        <dbReference type="SAM" id="MobiDB-lite"/>
    </source>
</evidence>
<protein>
    <submittedName>
        <fullName evidence="2">Uncharacterized protein</fullName>
    </submittedName>
</protein>
<reference evidence="2" key="1">
    <citation type="journal article" date="2014" name="Front. Microbiol.">
        <title>High frequency of phylogenetically diverse reductive dehalogenase-homologous genes in deep subseafloor sedimentary metagenomes.</title>
        <authorList>
            <person name="Kawai M."/>
            <person name="Futagami T."/>
            <person name="Toyoda A."/>
            <person name="Takaki Y."/>
            <person name="Nishi S."/>
            <person name="Hori S."/>
            <person name="Arai W."/>
            <person name="Tsubouchi T."/>
            <person name="Morono Y."/>
            <person name="Uchiyama I."/>
            <person name="Ito T."/>
            <person name="Fujiyama A."/>
            <person name="Inagaki F."/>
            <person name="Takami H."/>
        </authorList>
    </citation>
    <scope>NUCLEOTIDE SEQUENCE</scope>
    <source>
        <strain evidence="2">Expedition CK06-06</strain>
    </source>
</reference>
<dbReference type="EMBL" id="BARS01026825">
    <property type="protein sequence ID" value="GAG04953.1"/>
    <property type="molecule type" value="Genomic_DNA"/>
</dbReference>
<feature type="non-terminal residue" evidence="2">
    <location>
        <position position="1"/>
    </location>
</feature>
<proteinExistence type="predicted"/>
<dbReference type="AlphaFoldDB" id="X0UXF0"/>
<organism evidence="2">
    <name type="scientific">marine sediment metagenome</name>
    <dbReference type="NCBI Taxonomy" id="412755"/>
    <lineage>
        <taxon>unclassified sequences</taxon>
        <taxon>metagenomes</taxon>
        <taxon>ecological metagenomes</taxon>
    </lineage>
</organism>